<evidence type="ECO:0000256" key="1">
    <source>
        <dbReference type="ARBA" id="ARBA00004382"/>
    </source>
</evidence>
<evidence type="ECO:0000256" key="3">
    <source>
        <dbReference type="ARBA" id="ARBA00022519"/>
    </source>
</evidence>
<evidence type="ECO:0000256" key="5">
    <source>
        <dbReference type="ARBA" id="ARBA00022989"/>
    </source>
</evidence>
<dbReference type="Gene3D" id="1.10.4030.10">
    <property type="entry name" value="Porin chaperone SurA, peptide-binding domain"/>
    <property type="match status" value="1"/>
</dbReference>
<protein>
    <recommendedName>
        <fullName evidence="9">Periplasmic chaperone PpiD</fullName>
    </recommendedName>
    <alternativeName>
        <fullName evidence="10">Periplasmic folding chaperone</fullName>
    </alternativeName>
</protein>
<comment type="similarity">
    <text evidence="8">Belongs to the PpiD chaperone family.</text>
</comment>
<evidence type="ECO:0000256" key="8">
    <source>
        <dbReference type="ARBA" id="ARBA00038408"/>
    </source>
</evidence>
<dbReference type="GO" id="GO:0003755">
    <property type="term" value="F:peptidyl-prolyl cis-trans isomerase activity"/>
    <property type="evidence" value="ECO:0007669"/>
    <property type="project" value="UniProtKB-KW"/>
</dbReference>
<dbReference type="STRING" id="1121942.SAMN02745148_01830"/>
<dbReference type="RefSeq" id="WP_072821991.1">
    <property type="nucleotide sequence ID" value="NZ_FQUJ01000007.1"/>
</dbReference>
<evidence type="ECO:0000313" key="15">
    <source>
        <dbReference type="Proteomes" id="UP000184346"/>
    </source>
</evidence>
<name>A0A1M4Z2D9_9GAMM</name>
<gene>
    <name evidence="14" type="ORF">SAMN02745148_01830</name>
</gene>
<dbReference type="PANTHER" id="PTHR47529">
    <property type="entry name" value="PEPTIDYL-PROLYL CIS-TRANS ISOMERASE D"/>
    <property type="match status" value="1"/>
</dbReference>
<keyword evidence="2" id="KW-1003">Cell membrane</keyword>
<dbReference type="InterPro" id="IPR027304">
    <property type="entry name" value="Trigger_fact/SurA_dom_sf"/>
</dbReference>
<keyword evidence="11" id="KW-0697">Rotamase</keyword>
<evidence type="ECO:0000256" key="12">
    <source>
        <dbReference type="SAM" id="Phobius"/>
    </source>
</evidence>
<feature type="domain" description="PpiC" evidence="13">
    <location>
        <begin position="256"/>
        <end position="355"/>
    </location>
</feature>
<dbReference type="SUPFAM" id="SSF109998">
    <property type="entry name" value="Triger factor/SurA peptide-binding domain-like"/>
    <property type="match status" value="1"/>
</dbReference>
<keyword evidence="7" id="KW-0143">Chaperone</keyword>
<reference evidence="14 15" key="1">
    <citation type="submission" date="2016-11" db="EMBL/GenBank/DDBJ databases">
        <authorList>
            <person name="Jaros S."/>
            <person name="Januszkiewicz K."/>
            <person name="Wedrychowicz H."/>
        </authorList>
    </citation>
    <scope>NUCLEOTIDE SEQUENCE [LARGE SCALE GENOMIC DNA]</scope>
    <source>
        <strain evidence="14 15">DSM 19980</strain>
    </source>
</reference>
<dbReference type="GO" id="GO:0005886">
    <property type="term" value="C:plasma membrane"/>
    <property type="evidence" value="ECO:0007669"/>
    <property type="project" value="UniProtKB-SubCell"/>
</dbReference>
<dbReference type="SUPFAM" id="SSF54534">
    <property type="entry name" value="FKBP-like"/>
    <property type="match status" value="1"/>
</dbReference>
<evidence type="ECO:0000256" key="4">
    <source>
        <dbReference type="ARBA" id="ARBA00022692"/>
    </source>
</evidence>
<dbReference type="InterPro" id="IPR000297">
    <property type="entry name" value="PPIase_PpiC"/>
</dbReference>
<keyword evidence="5 12" id="KW-1133">Transmembrane helix</keyword>
<evidence type="ECO:0000256" key="7">
    <source>
        <dbReference type="ARBA" id="ARBA00023186"/>
    </source>
</evidence>
<dbReference type="PROSITE" id="PS50198">
    <property type="entry name" value="PPIC_PPIASE_2"/>
    <property type="match status" value="1"/>
</dbReference>
<evidence type="ECO:0000256" key="10">
    <source>
        <dbReference type="ARBA" id="ARBA00042775"/>
    </source>
</evidence>
<keyword evidence="6 12" id="KW-0472">Membrane</keyword>
<keyword evidence="11 14" id="KW-0413">Isomerase</keyword>
<dbReference type="AlphaFoldDB" id="A0A1M4Z2D9"/>
<evidence type="ECO:0000256" key="9">
    <source>
        <dbReference type="ARBA" id="ARBA00040743"/>
    </source>
</evidence>
<keyword evidence="4 12" id="KW-0812">Transmembrane</keyword>
<evidence type="ECO:0000313" key="14">
    <source>
        <dbReference type="EMBL" id="SHF11967.1"/>
    </source>
</evidence>
<organism evidence="14 15">
    <name type="scientific">Modicisalibacter ilicicola DSM 19980</name>
    <dbReference type="NCBI Taxonomy" id="1121942"/>
    <lineage>
        <taxon>Bacteria</taxon>
        <taxon>Pseudomonadati</taxon>
        <taxon>Pseudomonadota</taxon>
        <taxon>Gammaproteobacteria</taxon>
        <taxon>Oceanospirillales</taxon>
        <taxon>Halomonadaceae</taxon>
        <taxon>Modicisalibacter</taxon>
    </lineage>
</organism>
<keyword evidence="3" id="KW-0997">Cell inner membrane</keyword>
<dbReference type="PANTHER" id="PTHR47529:SF1">
    <property type="entry name" value="PERIPLASMIC CHAPERONE PPID"/>
    <property type="match status" value="1"/>
</dbReference>
<dbReference type="Pfam" id="PF00639">
    <property type="entry name" value="Rotamase"/>
    <property type="match status" value="1"/>
</dbReference>
<evidence type="ECO:0000256" key="11">
    <source>
        <dbReference type="PROSITE-ProRule" id="PRU00278"/>
    </source>
</evidence>
<proteinExistence type="inferred from homology"/>
<evidence type="ECO:0000256" key="2">
    <source>
        <dbReference type="ARBA" id="ARBA00022475"/>
    </source>
</evidence>
<dbReference type="InterPro" id="IPR052029">
    <property type="entry name" value="PpiD_chaperone"/>
</dbReference>
<evidence type="ECO:0000259" key="13">
    <source>
        <dbReference type="PROSITE" id="PS50198"/>
    </source>
</evidence>
<evidence type="ECO:0000256" key="6">
    <source>
        <dbReference type="ARBA" id="ARBA00023136"/>
    </source>
</evidence>
<dbReference type="OrthoDB" id="9812372at2"/>
<dbReference type="InterPro" id="IPR023058">
    <property type="entry name" value="PPIase_PpiC_CS"/>
</dbReference>
<dbReference type="InterPro" id="IPR046357">
    <property type="entry name" value="PPIase_dom_sf"/>
</dbReference>
<dbReference type="Proteomes" id="UP000184346">
    <property type="component" value="Unassembled WGS sequence"/>
</dbReference>
<feature type="transmembrane region" description="Helical" evidence="12">
    <location>
        <begin position="12"/>
        <end position="30"/>
    </location>
</feature>
<accession>A0A1M4Z2D9</accession>
<comment type="subcellular location">
    <subcellularLocation>
        <location evidence="1">Cell inner membrane</location>
        <topology evidence="1">Single-pass type II membrane protein</topology>
        <orientation evidence="1">Periplasmic side</orientation>
    </subcellularLocation>
</comment>
<dbReference type="Pfam" id="PF13624">
    <property type="entry name" value="SurA_N_3"/>
    <property type="match status" value="1"/>
</dbReference>
<sequence length="607" mass="68700">MLQQIRDRSQSMIAKIIVGAVVVALALFGIESVVGLFTSGGDDVVEVNGEPITRQQVEMEVQRAIRSGQVPPEQERELRSQVIEQMITLELLDQYAVEGGMTISDQQLDRVIVNREEFQDQSGDFSTELFRNRLASAGYTPLSFRGQLRSDLIRQQVQQGLADSEFLLDSERRRLAELQNQTRSFRYHRLDAEDIEGEIEISEADLQSHYDAQQDEFRRPEQVRLNYVILDQAEMAESVEIDDQALREAYAERQRDAGRRVSHIMVAHGEERTEEEARQRLQEVRQRLESGEEFASLAAEYSDDETTADSEGDLGYINRGFFGEAFEDAAFSLEQGEVSDIVETDNGFHLIKVTDFDLPPFEEMRDELREQLAMDRALDRFNEKAQRLIDESFAAEDLASVAEDLDLELQQSDWVSRGAVDGVLAEPGVMAAAFEPDVLNEGYNSEVIELDEQRRMVLRVADHREAATLPLEEVQEEVRRQVAVQKTREALRERAQRLVEALRSDDPPELDWQRADGVSRQQDGDIPEPVLRTAFRLPKPDGETVYGQTADGQDIVLIALTDVAQGEQASDSQITAFAAQLVERLRAQAAVQGLLEDLRAEAEIERL</sequence>
<keyword evidence="15" id="KW-1185">Reference proteome</keyword>
<dbReference type="Gene3D" id="3.10.50.40">
    <property type="match status" value="1"/>
</dbReference>
<dbReference type="PROSITE" id="PS01096">
    <property type="entry name" value="PPIC_PPIASE_1"/>
    <property type="match status" value="1"/>
</dbReference>
<dbReference type="EMBL" id="FQUJ01000007">
    <property type="protein sequence ID" value="SHF11967.1"/>
    <property type="molecule type" value="Genomic_DNA"/>
</dbReference>